<dbReference type="FunFam" id="3.40.50.300:FF:001091">
    <property type="entry name" value="Probable disease resistance protein At1g61300"/>
    <property type="match status" value="1"/>
</dbReference>
<comment type="similarity">
    <text evidence="1">Belongs to the disease resistance NB-LRR family.</text>
</comment>
<dbReference type="Pfam" id="PF00931">
    <property type="entry name" value="NB-ARC"/>
    <property type="match status" value="1"/>
</dbReference>
<dbReference type="PRINTS" id="PR00364">
    <property type="entry name" value="DISEASERSIST"/>
</dbReference>
<protein>
    <submittedName>
        <fullName evidence="6">Disease resistance protein RPP13</fullName>
    </submittedName>
</protein>
<keyword evidence="7" id="KW-1185">Reference proteome</keyword>
<dbReference type="Gene3D" id="3.40.50.300">
    <property type="entry name" value="P-loop containing nucleotide triphosphate hydrolases"/>
    <property type="match status" value="1"/>
</dbReference>
<evidence type="ECO:0000256" key="3">
    <source>
        <dbReference type="ARBA" id="ARBA00022821"/>
    </source>
</evidence>
<dbReference type="PANTHER" id="PTHR19338">
    <property type="entry name" value="TRANSLOCASE OF INNER MITOCHONDRIAL MEMBRANE 13 HOMOLOG"/>
    <property type="match status" value="1"/>
</dbReference>
<keyword evidence="2" id="KW-0547">Nucleotide-binding</keyword>
<comment type="caution">
    <text evidence="6">The sequence shown here is derived from an EMBL/GenBank/DDBJ whole genome shotgun (WGS) entry which is preliminary data.</text>
</comment>
<dbReference type="GO" id="GO:0006952">
    <property type="term" value="P:defense response"/>
    <property type="evidence" value="ECO:0007669"/>
    <property type="project" value="UniProtKB-KW"/>
</dbReference>
<dbReference type="GO" id="GO:0005524">
    <property type="term" value="F:ATP binding"/>
    <property type="evidence" value="ECO:0007669"/>
    <property type="project" value="UniProtKB-KW"/>
</dbReference>
<evidence type="ECO:0000313" key="7">
    <source>
        <dbReference type="Proteomes" id="UP001604336"/>
    </source>
</evidence>
<feature type="domain" description="NB-ARC" evidence="5">
    <location>
        <begin position="54"/>
        <end position="171"/>
    </location>
</feature>
<dbReference type="EMBL" id="JBFOLK010000002">
    <property type="protein sequence ID" value="KAL2531134.1"/>
    <property type="molecule type" value="Genomic_DNA"/>
</dbReference>
<evidence type="ECO:0000256" key="2">
    <source>
        <dbReference type="ARBA" id="ARBA00022741"/>
    </source>
</evidence>
<dbReference type="Proteomes" id="UP001604336">
    <property type="component" value="Unassembled WGS sequence"/>
</dbReference>
<dbReference type="PANTHER" id="PTHR19338:SF60">
    <property type="entry name" value="NB-ARC DOMAIN-CONTAINING PROTEIN"/>
    <property type="match status" value="1"/>
</dbReference>
<gene>
    <name evidence="6" type="ORF">Adt_04485</name>
</gene>
<name>A0ABD1V1E2_9LAMI</name>
<evidence type="ECO:0000259" key="5">
    <source>
        <dbReference type="Pfam" id="PF00931"/>
    </source>
</evidence>
<dbReference type="InterPro" id="IPR027417">
    <property type="entry name" value="P-loop_NTPase"/>
</dbReference>
<organism evidence="6 7">
    <name type="scientific">Abeliophyllum distichum</name>
    <dbReference type="NCBI Taxonomy" id="126358"/>
    <lineage>
        <taxon>Eukaryota</taxon>
        <taxon>Viridiplantae</taxon>
        <taxon>Streptophyta</taxon>
        <taxon>Embryophyta</taxon>
        <taxon>Tracheophyta</taxon>
        <taxon>Spermatophyta</taxon>
        <taxon>Magnoliopsida</taxon>
        <taxon>eudicotyledons</taxon>
        <taxon>Gunneridae</taxon>
        <taxon>Pentapetalae</taxon>
        <taxon>asterids</taxon>
        <taxon>lamiids</taxon>
        <taxon>Lamiales</taxon>
        <taxon>Oleaceae</taxon>
        <taxon>Forsythieae</taxon>
        <taxon>Abeliophyllum</taxon>
    </lineage>
</organism>
<evidence type="ECO:0000256" key="4">
    <source>
        <dbReference type="ARBA" id="ARBA00022840"/>
    </source>
</evidence>
<dbReference type="AlphaFoldDB" id="A0ABD1V1E2"/>
<evidence type="ECO:0000313" key="6">
    <source>
        <dbReference type="EMBL" id="KAL2531134.1"/>
    </source>
</evidence>
<dbReference type="SUPFAM" id="SSF52540">
    <property type="entry name" value="P-loop containing nucleoside triphosphate hydrolases"/>
    <property type="match status" value="1"/>
</dbReference>
<dbReference type="InterPro" id="IPR002182">
    <property type="entry name" value="NB-ARC"/>
</dbReference>
<proteinExistence type="inferred from homology"/>
<reference evidence="7" key="1">
    <citation type="submission" date="2024-07" db="EMBL/GenBank/DDBJ databases">
        <title>Two chromosome-level genome assemblies of Korean endemic species Abeliophyllum distichum and Forsythia ovata (Oleaceae).</title>
        <authorList>
            <person name="Jang H."/>
        </authorList>
    </citation>
    <scope>NUCLEOTIDE SEQUENCE [LARGE SCALE GENOMIC DNA]</scope>
</reference>
<sequence>MDKIRHIRMALEEMMQSYDTGVLQVAKYTSERVLQAAKPPILEDIVVEFKNEAMKIKGQLIGELKHLQILSIYGMPGIGKTTLAKKLYNDPTIVYRFDKCAWCVVSQTYQRRNMLIDILKTVSNLSRERIPNMEEQHLAEALYKSLKGTRYFIVLDDIWNIDAWDGLKRYFSR</sequence>
<keyword evidence="4" id="KW-0067">ATP-binding</keyword>
<accession>A0ABD1V1E2</accession>
<evidence type="ECO:0000256" key="1">
    <source>
        <dbReference type="ARBA" id="ARBA00008894"/>
    </source>
</evidence>
<keyword evidence="3" id="KW-0611">Plant defense</keyword>